<dbReference type="AlphaFoldDB" id="X1V7W1"/>
<feature type="non-terminal residue" evidence="1">
    <location>
        <position position="1"/>
    </location>
</feature>
<name>X1V7W1_9ZZZZ</name>
<protein>
    <submittedName>
        <fullName evidence="1">Uncharacterized protein</fullName>
    </submittedName>
</protein>
<comment type="caution">
    <text evidence="1">The sequence shown here is derived from an EMBL/GenBank/DDBJ whole genome shotgun (WGS) entry which is preliminary data.</text>
</comment>
<dbReference type="EMBL" id="BARW01033342">
    <property type="protein sequence ID" value="GAJ08711.1"/>
    <property type="molecule type" value="Genomic_DNA"/>
</dbReference>
<proteinExistence type="predicted"/>
<reference evidence="1" key="1">
    <citation type="journal article" date="2014" name="Front. Microbiol.">
        <title>High frequency of phylogenetically diverse reductive dehalogenase-homologous genes in deep subseafloor sedimentary metagenomes.</title>
        <authorList>
            <person name="Kawai M."/>
            <person name="Futagami T."/>
            <person name="Toyoda A."/>
            <person name="Takaki Y."/>
            <person name="Nishi S."/>
            <person name="Hori S."/>
            <person name="Arai W."/>
            <person name="Tsubouchi T."/>
            <person name="Morono Y."/>
            <person name="Uchiyama I."/>
            <person name="Ito T."/>
            <person name="Fujiyama A."/>
            <person name="Inagaki F."/>
            <person name="Takami H."/>
        </authorList>
    </citation>
    <scope>NUCLEOTIDE SEQUENCE</scope>
    <source>
        <strain evidence="1">Expedition CK06-06</strain>
    </source>
</reference>
<sequence length="29" mass="3342">FEVTKVNESLRSVYSNKVDRISQIKNSIS</sequence>
<organism evidence="1">
    <name type="scientific">marine sediment metagenome</name>
    <dbReference type="NCBI Taxonomy" id="412755"/>
    <lineage>
        <taxon>unclassified sequences</taxon>
        <taxon>metagenomes</taxon>
        <taxon>ecological metagenomes</taxon>
    </lineage>
</organism>
<evidence type="ECO:0000313" key="1">
    <source>
        <dbReference type="EMBL" id="GAJ08711.1"/>
    </source>
</evidence>
<gene>
    <name evidence="1" type="ORF">S12H4_52528</name>
</gene>
<accession>X1V7W1</accession>